<dbReference type="Gene3D" id="3.90.730.10">
    <property type="entry name" value="Ribonuclease T2-like"/>
    <property type="match status" value="1"/>
</dbReference>
<feature type="signal peptide" evidence="1">
    <location>
        <begin position="1"/>
        <end position="17"/>
    </location>
</feature>
<protein>
    <submittedName>
        <fullName evidence="2">Uncharacterized protein</fullName>
    </submittedName>
</protein>
<dbReference type="SUPFAM" id="SSF55895">
    <property type="entry name" value="Ribonuclease Rh-like"/>
    <property type="match status" value="1"/>
</dbReference>
<comment type="caution">
    <text evidence="2">The sequence shown here is derived from an EMBL/GenBank/DDBJ whole genome shotgun (WGS) entry which is preliminary data.</text>
</comment>
<name>A0A8H2X246_9AGAM</name>
<dbReference type="Proteomes" id="UP000663850">
    <property type="component" value="Unassembled WGS sequence"/>
</dbReference>
<reference evidence="2" key="1">
    <citation type="submission" date="2021-01" db="EMBL/GenBank/DDBJ databases">
        <authorList>
            <person name="Kaushik A."/>
        </authorList>
    </citation>
    <scope>NUCLEOTIDE SEQUENCE</scope>
    <source>
        <strain evidence="2">Type strain: AG8-Rh-89/</strain>
    </source>
</reference>
<keyword evidence="1" id="KW-0732">Signal</keyword>
<dbReference type="AlphaFoldDB" id="A0A8H2X246"/>
<dbReference type="InterPro" id="IPR036430">
    <property type="entry name" value="RNase_T2-like_sf"/>
</dbReference>
<gene>
    <name evidence="2" type="ORF">RDB_LOCUS1555</name>
</gene>
<dbReference type="GO" id="GO:0003723">
    <property type="term" value="F:RNA binding"/>
    <property type="evidence" value="ECO:0007669"/>
    <property type="project" value="InterPro"/>
</dbReference>
<proteinExistence type="predicted"/>
<evidence type="ECO:0000313" key="2">
    <source>
        <dbReference type="EMBL" id="CAE6411467.1"/>
    </source>
</evidence>
<dbReference type="InterPro" id="IPR018188">
    <property type="entry name" value="RNase_T2_His_AS_1"/>
</dbReference>
<organism evidence="2 3">
    <name type="scientific">Rhizoctonia solani</name>
    <dbReference type="NCBI Taxonomy" id="456999"/>
    <lineage>
        <taxon>Eukaryota</taxon>
        <taxon>Fungi</taxon>
        <taxon>Dikarya</taxon>
        <taxon>Basidiomycota</taxon>
        <taxon>Agaricomycotina</taxon>
        <taxon>Agaricomycetes</taxon>
        <taxon>Cantharellales</taxon>
        <taxon>Ceratobasidiaceae</taxon>
        <taxon>Rhizoctonia</taxon>
    </lineage>
</organism>
<sequence length="89" mass="9455">MVAVQFMVLAFAGVAVASPLSPPVDAHSLFARTSCSITGAASCTNTTAQSNLCCFEYPGGQLLQTQFWDFNPSTGPSDSWTIHGLWPDQ</sequence>
<feature type="chain" id="PRO_5033985168" evidence="1">
    <location>
        <begin position="18"/>
        <end position="89"/>
    </location>
</feature>
<accession>A0A8H2X246</accession>
<dbReference type="PROSITE" id="PS00530">
    <property type="entry name" value="RNASE_T2_1"/>
    <property type="match status" value="1"/>
</dbReference>
<evidence type="ECO:0000313" key="3">
    <source>
        <dbReference type="Proteomes" id="UP000663850"/>
    </source>
</evidence>
<dbReference type="GO" id="GO:0033897">
    <property type="term" value="F:ribonuclease T2 activity"/>
    <property type="evidence" value="ECO:0007669"/>
    <property type="project" value="InterPro"/>
</dbReference>
<dbReference type="EMBL" id="CAJMWZ010000114">
    <property type="protein sequence ID" value="CAE6411467.1"/>
    <property type="molecule type" value="Genomic_DNA"/>
</dbReference>
<evidence type="ECO:0000256" key="1">
    <source>
        <dbReference type="SAM" id="SignalP"/>
    </source>
</evidence>